<dbReference type="GO" id="GO:0046872">
    <property type="term" value="F:metal ion binding"/>
    <property type="evidence" value="ECO:0007669"/>
    <property type="project" value="UniProtKB-KW"/>
</dbReference>
<evidence type="ECO:0000256" key="2">
    <source>
        <dbReference type="ARBA" id="ARBA00022723"/>
    </source>
</evidence>
<dbReference type="InterPro" id="IPR036922">
    <property type="entry name" value="Rieske_2Fe-2S_sf"/>
</dbReference>
<keyword evidence="2" id="KW-0479">Metal-binding</keyword>
<evidence type="ECO:0000313" key="9">
    <source>
        <dbReference type="Proteomes" id="UP000029839"/>
    </source>
</evidence>
<dbReference type="GO" id="GO:0042128">
    <property type="term" value="P:nitrate assimilation"/>
    <property type="evidence" value="ECO:0007669"/>
    <property type="project" value="UniProtKB-KW"/>
</dbReference>
<sequence length="145" mass="14976">MTAVDLSPAAVGDPATPRAWVAVCRLKDLVRERGAAALVDGEQVALFRLHDDEVLAVQQRDPFTGSHVLSRGIVGGRGGVPTVASPLHKQVFDLRTGACLDPGGDDAPRLRTWPVRLENGTVLVGVVGGTVGGAVGPAPTTEVAQ</sequence>
<dbReference type="InterPro" id="IPR012748">
    <property type="entry name" value="Rieske-like_NirD"/>
</dbReference>
<evidence type="ECO:0000256" key="1">
    <source>
        <dbReference type="ARBA" id="ARBA00022714"/>
    </source>
</evidence>
<evidence type="ECO:0000256" key="5">
    <source>
        <dbReference type="ARBA" id="ARBA00023014"/>
    </source>
</evidence>
<reference evidence="8 9" key="1">
    <citation type="submission" date="2013-08" db="EMBL/GenBank/DDBJ databases">
        <title>Genome sequencing of Cellulomonas carbonis T26.</title>
        <authorList>
            <person name="Chen F."/>
            <person name="Li Y."/>
            <person name="Wang G."/>
        </authorList>
    </citation>
    <scope>NUCLEOTIDE SEQUENCE [LARGE SCALE GENOMIC DNA]</scope>
    <source>
        <strain evidence="8 9">T26</strain>
    </source>
</reference>
<dbReference type="Pfam" id="PF13806">
    <property type="entry name" value="Rieske_2"/>
    <property type="match status" value="1"/>
</dbReference>
<evidence type="ECO:0000313" key="8">
    <source>
        <dbReference type="EMBL" id="KGM08712.1"/>
    </source>
</evidence>
<accession>A0A0A0BM16</accession>
<name>A0A0A0BM16_9CELL</name>
<comment type="caution">
    <text evidence="8">The sequence shown here is derived from an EMBL/GenBank/DDBJ whole genome shotgun (WGS) entry which is preliminary data.</text>
</comment>
<proteinExistence type="predicted"/>
<keyword evidence="5" id="KW-0411">Iron-sulfur</keyword>
<dbReference type="PROSITE" id="PS51300">
    <property type="entry name" value="NIRD"/>
    <property type="match status" value="1"/>
</dbReference>
<dbReference type="GO" id="GO:0051537">
    <property type="term" value="F:2 iron, 2 sulfur cluster binding"/>
    <property type="evidence" value="ECO:0007669"/>
    <property type="project" value="UniProtKB-KW"/>
</dbReference>
<dbReference type="PANTHER" id="PTHR40562">
    <property type="match status" value="1"/>
</dbReference>
<dbReference type="InterPro" id="IPR017881">
    <property type="entry name" value="NirD"/>
</dbReference>
<dbReference type="GO" id="GO:0008942">
    <property type="term" value="F:nitrite reductase [NAD(P)H] activity"/>
    <property type="evidence" value="ECO:0007669"/>
    <property type="project" value="InterPro"/>
</dbReference>
<dbReference type="GO" id="GO:0004497">
    <property type="term" value="F:monooxygenase activity"/>
    <property type="evidence" value="ECO:0007669"/>
    <property type="project" value="UniProtKB-ARBA"/>
</dbReference>
<keyword evidence="4" id="KW-0408">Iron</keyword>
<evidence type="ECO:0000256" key="4">
    <source>
        <dbReference type="ARBA" id="ARBA00023004"/>
    </source>
</evidence>
<keyword evidence="6" id="KW-0534">Nitrate assimilation</keyword>
<dbReference type="PROSITE" id="PS51296">
    <property type="entry name" value="RIESKE"/>
    <property type="match status" value="1"/>
</dbReference>
<dbReference type="OrthoDB" id="3213360at2"/>
<evidence type="ECO:0000259" key="7">
    <source>
        <dbReference type="PROSITE" id="PS51296"/>
    </source>
</evidence>
<gene>
    <name evidence="8" type="ORF">N868_06770</name>
</gene>
<dbReference type="SUPFAM" id="SSF50022">
    <property type="entry name" value="ISP domain"/>
    <property type="match status" value="1"/>
</dbReference>
<dbReference type="InterPro" id="IPR017941">
    <property type="entry name" value="Rieske_2Fe-2S"/>
</dbReference>
<keyword evidence="1" id="KW-0001">2Fe-2S</keyword>
<organism evidence="8 9">
    <name type="scientific">Cellulomonas carbonis T26</name>
    <dbReference type="NCBI Taxonomy" id="947969"/>
    <lineage>
        <taxon>Bacteria</taxon>
        <taxon>Bacillati</taxon>
        <taxon>Actinomycetota</taxon>
        <taxon>Actinomycetes</taxon>
        <taxon>Micrococcales</taxon>
        <taxon>Cellulomonadaceae</taxon>
        <taxon>Cellulomonas</taxon>
    </lineage>
</organism>
<dbReference type="Proteomes" id="UP000029839">
    <property type="component" value="Unassembled WGS sequence"/>
</dbReference>
<dbReference type="GO" id="GO:0016705">
    <property type="term" value="F:oxidoreductase activity, acting on paired donors, with incorporation or reduction of molecular oxygen"/>
    <property type="evidence" value="ECO:0007669"/>
    <property type="project" value="UniProtKB-ARBA"/>
</dbReference>
<dbReference type="AlphaFoldDB" id="A0A0A0BM16"/>
<dbReference type="EMBL" id="AXCY01000167">
    <property type="protein sequence ID" value="KGM08712.1"/>
    <property type="molecule type" value="Genomic_DNA"/>
</dbReference>
<feature type="domain" description="Rieske" evidence="7">
    <location>
        <begin position="21"/>
        <end position="124"/>
    </location>
</feature>
<keyword evidence="3" id="KW-0560">Oxidoreductase</keyword>
<dbReference type="Gene3D" id="2.102.10.10">
    <property type="entry name" value="Rieske [2Fe-2S] iron-sulphur domain"/>
    <property type="match status" value="1"/>
</dbReference>
<protein>
    <submittedName>
        <fullName evidence="8">Nitrite reductase</fullName>
    </submittedName>
</protein>
<dbReference type="RefSeq" id="WP_052426565.1">
    <property type="nucleotide sequence ID" value="NZ_AXCY01000167.1"/>
</dbReference>
<keyword evidence="9" id="KW-1185">Reference proteome</keyword>
<evidence type="ECO:0000256" key="6">
    <source>
        <dbReference type="ARBA" id="ARBA00023063"/>
    </source>
</evidence>
<dbReference type="PANTHER" id="PTHR40562:SF1">
    <property type="entry name" value="NITRITE REDUCTASE (NADH) SMALL SUBUNIT"/>
    <property type="match status" value="1"/>
</dbReference>
<dbReference type="NCBIfam" id="TIGR02378">
    <property type="entry name" value="nirD_assim_sml"/>
    <property type="match status" value="1"/>
</dbReference>
<evidence type="ECO:0000256" key="3">
    <source>
        <dbReference type="ARBA" id="ARBA00023002"/>
    </source>
</evidence>
<reference evidence="8 9" key="2">
    <citation type="journal article" date="2015" name="Stand. Genomic Sci.">
        <title>Draft genome sequence of Cellulomonas carbonis T26(T) and comparative analysis of six Cellulomonas genomes.</title>
        <authorList>
            <person name="Zhuang W."/>
            <person name="Zhang S."/>
            <person name="Xia X."/>
            <person name="Wang G."/>
        </authorList>
    </citation>
    <scope>NUCLEOTIDE SEQUENCE [LARGE SCALE GENOMIC DNA]</scope>
    <source>
        <strain evidence="8 9">T26</strain>
    </source>
</reference>